<reference evidence="8 9" key="1">
    <citation type="submission" date="2020-08" db="EMBL/GenBank/DDBJ databases">
        <title>Genomic Encyclopedia of Type Strains, Phase IV (KMG-IV): sequencing the most valuable type-strain genomes for metagenomic binning, comparative biology and taxonomic classification.</title>
        <authorList>
            <person name="Goeker M."/>
        </authorList>
    </citation>
    <scope>NUCLEOTIDE SEQUENCE [LARGE SCALE GENOMIC DNA]</scope>
    <source>
        <strain evidence="8 9">DSM 22368</strain>
    </source>
</reference>
<dbReference type="InterPro" id="IPR038766">
    <property type="entry name" value="Membrane_comp_ABC_pdt"/>
</dbReference>
<name>A0A7X0JWK2_9GAMM</name>
<comment type="subcellular location">
    <subcellularLocation>
        <location evidence="1">Cell membrane</location>
        <topology evidence="1">Multi-pass membrane protein</topology>
    </subcellularLocation>
</comment>
<evidence type="ECO:0000256" key="4">
    <source>
        <dbReference type="ARBA" id="ARBA00022989"/>
    </source>
</evidence>
<evidence type="ECO:0000256" key="6">
    <source>
        <dbReference type="SAM" id="Phobius"/>
    </source>
</evidence>
<gene>
    <name evidence="8" type="ORF">HNR48_003886</name>
</gene>
<feature type="transmembrane region" description="Helical" evidence="6">
    <location>
        <begin position="416"/>
        <end position="439"/>
    </location>
</feature>
<accession>A0A7X0JWK2</accession>
<feature type="transmembrane region" description="Helical" evidence="6">
    <location>
        <begin position="707"/>
        <end position="727"/>
    </location>
</feature>
<dbReference type="RefSeq" id="WP_166843414.1">
    <property type="nucleotide sequence ID" value="NZ_JAAONY010000004.1"/>
</dbReference>
<dbReference type="PANTHER" id="PTHR30287:SF1">
    <property type="entry name" value="INNER MEMBRANE PROTEIN"/>
    <property type="match status" value="1"/>
</dbReference>
<evidence type="ECO:0000313" key="9">
    <source>
        <dbReference type="Proteomes" id="UP000528457"/>
    </source>
</evidence>
<keyword evidence="3 6" id="KW-0812">Transmembrane</keyword>
<dbReference type="InterPro" id="IPR003838">
    <property type="entry name" value="ABC3_permease_C"/>
</dbReference>
<evidence type="ECO:0000256" key="2">
    <source>
        <dbReference type="ARBA" id="ARBA00022475"/>
    </source>
</evidence>
<feature type="transmembrane region" description="Helical" evidence="6">
    <location>
        <begin position="387"/>
        <end position="410"/>
    </location>
</feature>
<dbReference type="AlphaFoldDB" id="A0A7X0JWK2"/>
<feature type="transmembrane region" description="Helical" evidence="6">
    <location>
        <begin position="347"/>
        <end position="366"/>
    </location>
</feature>
<evidence type="ECO:0000256" key="5">
    <source>
        <dbReference type="ARBA" id="ARBA00023136"/>
    </source>
</evidence>
<evidence type="ECO:0000256" key="1">
    <source>
        <dbReference type="ARBA" id="ARBA00004651"/>
    </source>
</evidence>
<comment type="caution">
    <text evidence="8">The sequence shown here is derived from an EMBL/GenBank/DDBJ whole genome shotgun (WGS) entry which is preliminary data.</text>
</comment>
<feature type="transmembrane region" description="Helical" evidence="6">
    <location>
        <begin position="791"/>
        <end position="812"/>
    </location>
</feature>
<dbReference type="EMBL" id="JACHHT010000004">
    <property type="protein sequence ID" value="MBB6523572.1"/>
    <property type="molecule type" value="Genomic_DNA"/>
</dbReference>
<keyword evidence="5 6" id="KW-0472">Membrane</keyword>
<evidence type="ECO:0000259" key="7">
    <source>
        <dbReference type="Pfam" id="PF02687"/>
    </source>
</evidence>
<dbReference type="PANTHER" id="PTHR30287">
    <property type="entry name" value="MEMBRANE COMPONENT OF PREDICTED ABC SUPERFAMILY METABOLITE UPTAKE TRANSPORTER"/>
    <property type="match status" value="1"/>
</dbReference>
<dbReference type="Pfam" id="PF02687">
    <property type="entry name" value="FtsX"/>
    <property type="match status" value="2"/>
</dbReference>
<evidence type="ECO:0000313" key="8">
    <source>
        <dbReference type="EMBL" id="MBB6523572.1"/>
    </source>
</evidence>
<evidence type="ECO:0000256" key="3">
    <source>
        <dbReference type="ARBA" id="ARBA00022692"/>
    </source>
</evidence>
<protein>
    <submittedName>
        <fullName evidence="8">Putative ABC transport system permease protein</fullName>
    </submittedName>
</protein>
<sequence length="829" mass="91147">MLSLKLLWRNWRSGELRLLAAALLLAVAVVSAIAIFTQRLEGALIKQSNTFLGADRVVRSSRSLPVEWYDSAEEAGLKQAQTLLFNSMTFAGDAMYLASIKAVSDEYPLLGELEISEEAFNHRSTTLERIQSGPPRGEVWVDSRLLPLLDIELGERLFVGESEFLASKVLVREPDRGDSLSLLGARLMMHIDDVPATEVIQPGSRIRHNWLLSGEETQLVSFLDNLKKEFSPHERIMDLQASQRGLSSTLDRGKQFLGLAAMIGLLLAGLAIAIAAQQFARRHTDQVALLKSLGAGANHIRSLYAKQLFLLAVLASLGGLALGEVLQRAIASIVSSMYPLDLAFAGVWPYSLGLLTGLLCLLCFALPPLWQLPTVPPIRVLRRDIHVATVSGFWQAALGIAAVFILVAVYSQNLVLTAVVMVGFFALLALAAGIALLMLKLGRAWGSRSGSSWRLAWASLLRHRGQTVAQILVFATAIMLLLVIFVVRTSLIEEWRYKLPEDAPNHFLVNIAQHEVDTVRDLFAEENLELQGLYPMVRARLTEINNSKPDEALKKEVGVLNREANLSWTPDLPEDNRLLEGKWWPDMNLQGQTPYVSVEQEIAQRLNLKLGDKLGFSVGGLNLEAEVSSIRSLDWDSMRPNFYFLFSPGTLDSYSPTYLSSVYIPSEKKPLINELLRESPTILVVELDLVIEQIQNLTAQVSDGVELVLVLVLFAGVMVLLAAVNASMDYRLQEAGILRALGSSRQRILGSTALEFICLGALAGLLAVIGAELLLLGMQQWVLETPLQAHPLLWLAGPIIGAAIVCAMGLWASRRVVTVPPLQVLRELA</sequence>
<keyword evidence="9" id="KW-1185">Reference proteome</keyword>
<organism evidence="8 9">
    <name type="scientific">Pseudoteredinibacter isoporae</name>
    <dbReference type="NCBI Taxonomy" id="570281"/>
    <lineage>
        <taxon>Bacteria</taxon>
        <taxon>Pseudomonadati</taxon>
        <taxon>Pseudomonadota</taxon>
        <taxon>Gammaproteobacteria</taxon>
        <taxon>Cellvibrionales</taxon>
        <taxon>Cellvibrionaceae</taxon>
        <taxon>Pseudoteredinibacter</taxon>
    </lineage>
</organism>
<dbReference type="Proteomes" id="UP000528457">
    <property type="component" value="Unassembled WGS sequence"/>
</dbReference>
<dbReference type="GO" id="GO:0005886">
    <property type="term" value="C:plasma membrane"/>
    <property type="evidence" value="ECO:0007669"/>
    <property type="project" value="UniProtKB-SubCell"/>
</dbReference>
<dbReference type="FunCoup" id="A0A7X0JWK2">
    <property type="interactions" value="156"/>
</dbReference>
<feature type="domain" description="ABC3 transporter permease C-terminal" evidence="7">
    <location>
        <begin position="708"/>
        <end position="821"/>
    </location>
</feature>
<feature type="transmembrane region" description="Helical" evidence="6">
    <location>
        <begin position="256"/>
        <end position="276"/>
    </location>
</feature>
<feature type="transmembrane region" description="Helical" evidence="6">
    <location>
        <begin position="468"/>
        <end position="487"/>
    </location>
</feature>
<feature type="transmembrane region" description="Helical" evidence="6">
    <location>
        <begin position="308"/>
        <end position="327"/>
    </location>
</feature>
<proteinExistence type="predicted"/>
<keyword evidence="2" id="KW-1003">Cell membrane</keyword>
<keyword evidence="4 6" id="KW-1133">Transmembrane helix</keyword>
<dbReference type="InParanoid" id="A0A7X0JWK2"/>
<feature type="transmembrane region" description="Helical" evidence="6">
    <location>
        <begin position="748"/>
        <end position="771"/>
    </location>
</feature>
<feature type="domain" description="ABC3 transporter permease C-terminal" evidence="7">
    <location>
        <begin position="260"/>
        <end position="372"/>
    </location>
</feature>